<gene>
    <name evidence="6" type="ORF">MESINF_1464</name>
</gene>
<dbReference type="AlphaFoldDB" id="A0A7Z7LF25"/>
<evidence type="ECO:0000313" key="6">
    <source>
        <dbReference type="EMBL" id="SSC12908.1"/>
    </source>
</evidence>
<feature type="compositionally biased region" description="Basic and acidic residues" evidence="4">
    <location>
        <begin position="556"/>
        <end position="574"/>
    </location>
</feature>
<name>A0A7Z7LF25_9BACT</name>
<accession>A0A7Z7LF25</accession>
<feature type="domain" description="ABC transporter" evidence="5">
    <location>
        <begin position="2"/>
        <end position="246"/>
    </location>
</feature>
<keyword evidence="1" id="KW-0677">Repeat</keyword>
<dbReference type="PROSITE" id="PS50893">
    <property type="entry name" value="ABC_TRANSPORTER_2"/>
    <property type="match status" value="2"/>
</dbReference>
<dbReference type="Pfam" id="PF00005">
    <property type="entry name" value="ABC_tran"/>
    <property type="match status" value="2"/>
</dbReference>
<dbReference type="GO" id="GO:0005524">
    <property type="term" value="F:ATP binding"/>
    <property type="evidence" value="ECO:0007669"/>
    <property type="project" value="UniProtKB-KW"/>
</dbReference>
<dbReference type="InterPro" id="IPR003593">
    <property type="entry name" value="AAA+_ATPase"/>
</dbReference>
<evidence type="ECO:0000256" key="1">
    <source>
        <dbReference type="ARBA" id="ARBA00022737"/>
    </source>
</evidence>
<dbReference type="InterPro" id="IPR003439">
    <property type="entry name" value="ABC_transporter-like_ATP-bd"/>
</dbReference>
<dbReference type="RefSeq" id="WP_169699127.1">
    <property type="nucleotide sequence ID" value="NZ_LS974202.1"/>
</dbReference>
<protein>
    <submittedName>
        <fullName evidence="6">ABC transporter related protein</fullName>
    </submittedName>
</protein>
<dbReference type="GO" id="GO:0016887">
    <property type="term" value="F:ATP hydrolysis activity"/>
    <property type="evidence" value="ECO:0007669"/>
    <property type="project" value="InterPro"/>
</dbReference>
<evidence type="ECO:0000256" key="4">
    <source>
        <dbReference type="SAM" id="MobiDB-lite"/>
    </source>
</evidence>
<reference evidence="6 7" key="1">
    <citation type="submission" date="2017-01" db="EMBL/GenBank/DDBJ databases">
        <authorList>
            <person name="Erauso G."/>
        </authorList>
    </citation>
    <scope>NUCLEOTIDE SEQUENCE [LARGE SCALE GENOMIC DNA]</scope>
    <source>
        <strain evidence="6">MESINF1</strain>
    </source>
</reference>
<dbReference type="InterPro" id="IPR027417">
    <property type="entry name" value="P-loop_NTPase"/>
</dbReference>
<keyword evidence="2" id="KW-0547">Nucleotide-binding</keyword>
<feature type="domain" description="ABC transporter" evidence="5">
    <location>
        <begin position="337"/>
        <end position="548"/>
    </location>
</feature>
<dbReference type="FunFam" id="3.40.50.300:FF:000011">
    <property type="entry name" value="Putative ABC transporter ATP-binding component"/>
    <property type="match status" value="1"/>
</dbReference>
<dbReference type="KEGG" id="minf:MESINF_1464"/>
<dbReference type="SMART" id="SM00382">
    <property type="entry name" value="AAA"/>
    <property type="match status" value="2"/>
</dbReference>
<dbReference type="Gene3D" id="3.40.50.300">
    <property type="entry name" value="P-loop containing nucleotide triphosphate hydrolases"/>
    <property type="match status" value="2"/>
</dbReference>
<dbReference type="Proteomes" id="UP000250796">
    <property type="component" value="Chromosome MESINF"/>
</dbReference>
<dbReference type="InterPro" id="IPR017871">
    <property type="entry name" value="ABC_transporter-like_CS"/>
</dbReference>
<keyword evidence="7" id="KW-1185">Reference proteome</keyword>
<dbReference type="InterPro" id="IPR050611">
    <property type="entry name" value="ABCF"/>
</dbReference>
<evidence type="ECO:0000259" key="5">
    <source>
        <dbReference type="PROSITE" id="PS50893"/>
    </source>
</evidence>
<organism evidence="6 7">
    <name type="scientific">Mesotoga infera</name>
    <dbReference type="NCBI Taxonomy" id="1236046"/>
    <lineage>
        <taxon>Bacteria</taxon>
        <taxon>Thermotogati</taxon>
        <taxon>Thermotogota</taxon>
        <taxon>Thermotogae</taxon>
        <taxon>Kosmotogales</taxon>
        <taxon>Kosmotogaceae</taxon>
        <taxon>Mesotoga</taxon>
    </lineage>
</organism>
<evidence type="ECO:0000256" key="3">
    <source>
        <dbReference type="ARBA" id="ARBA00022840"/>
    </source>
</evidence>
<evidence type="ECO:0000313" key="7">
    <source>
        <dbReference type="Proteomes" id="UP000250796"/>
    </source>
</evidence>
<dbReference type="EMBL" id="LS974202">
    <property type="protein sequence ID" value="SSC12908.1"/>
    <property type="molecule type" value="Genomic_DNA"/>
</dbReference>
<proteinExistence type="predicted"/>
<dbReference type="CDD" id="cd03221">
    <property type="entry name" value="ABCF_EF-3"/>
    <property type="match status" value="1"/>
</dbReference>
<dbReference type="PANTHER" id="PTHR19211:SF14">
    <property type="entry name" value="ATP-BINDING CASSETTE SUB-FAMILY F MEMBER 1"/>
    <property type="match status" value="1"/>
</dbReference>
<feature type="region of interest" description="Disordered" evidence="4">
    <location>
        <begin position="556"/>
        <end position="582"/>
    </location>
</feature>
<keyword evidence="3" id="KW-0067">ATP-binding</keyword>
<evidence type="ECO:0000256" key="2">
    <source>
        <dbReference type="ARBA" id="ARBA00022741"/>
    </source>
</evidence>
<sequence length="582" mass="66254">MLHVKDLSVSFDNLDILKKIDLDLSPGEVLALTGPNGCGKTTLLRSIVGEIALSGGSVQIERGYWPVYVRQEDIDYRGSTGNYLFGARPELLKLREKLEAAADPLAHAEYINEYHAIGGFDFEEEIVLTLVDFGFERDEIHKGFDEHSQGQKRLLSIMRALLSRSKLLLLDEPTNHLDIAMTLRLEEIISRLKRRGTGIIVVSHDRTFIDRVADKTIYLKFGQSLSVNGGYSLMLEHLESDSLSRQKEAGEIDRKIRQLEAEIVRRKNWSASKEASKRHARDKGYVGHMAAKQARRAMAVQKRTGKLIDELKEKKPFVEKPLSFSLSDYTVSRRKMVSAEDISFSYEADEIISGAFVDIDTTDRVGIIGQNGSGKTTLMKCLIGELEPSSGKIYRNEGVRWAYIPQNVLNFFERKTLIEEFLSTGIEEEKLRSHLANIRFRRERAMARISDLSHGELMRAALLKVIASKAEFIFMDEPTNHLDIESLEVMDDLLAGFPGGFVFISHDRRFIASHGQRLFFIDRGILKSFQSTSRVDVRLFRQISDDISYAAREAEMRRRRSQDDWESVEKAPPEEKDEDTED</sequence>
<dbReference type="SUPFAM" id="SSF52540">
    <property type="entry name" value="P-loop containing nucleoside triphosphate hydrolases"/>
    <property type="match status" value="2"/>
</dbReference>
<dbReference type="PANTHER" id="PTHR19211">
    <property type="entry name" value="ATP-BINDING TRANSPORT PROTEIN-RELATED"/>
    <property type="match status" value="1"/>
</dbReference>
<dbReference type="PROSITE" id="PS00211">
    <property type="entry name" value="ABC_TRANSPORTER_1"/>
    <property type="match status" value="1"/>
</dbReference>